<evidence type="ECO:0000313" key="4">
    <source>
        <dbReference type="Proteomes" id="UP000193200"/>
    </source>
</evidence>
<sequence length="323" mass="35902">MPGRNPIKKQTLPNMLRKQVSTKLRVAFLCLVLAVPVPVPFWAPAAANAQTASVGQVSQAAGVQEFLDLWKRQGRELRDIRRGAAVPRIFIDTLPDDLPEVEAGSLRKAAFIKILLPILLDINEQVLADRELLLYLAARHRAGVALDRGERRWLEHLAAEYGVGPRDFDALIARVDVVPPSLALAQGAEESGWGTSRFARHGNAVYGQRTWQKGAGMVPVRRDADASHEVRTFGSLQDSVYRYVLNLNTHPAYEEFREERARVRAESEAVTGGVLAATLLSYSERGEDYVATLEKIIDGNRLEDFDDARLARERSARLFGTVK</sequence>
<name>A0A1Y5RKD5_9PROT</name>
<dbReference type="InterPro" id="IPR053195">
    <property type="entry name" value="Bax-like"/>
</dbReference>
<evidence type="ECO:0000313" key="3">
    <source>
        <dbReference type="EMBL" id="SLN19573.1"/>
    </source>
</evidence>
<dbReference type="Gene3D" id="1.10.530.10">
    <property type="match status" value="1"/>
</dbReference>
<keyword evidence="1" id="KW-0732">Signal</keyword>
<accession>A0A1Y5RKD5</accession>
<dbReference type="AlphaFoldDB" id="A0A1Y5RKD5"/>
<dbReference type="Proteomes" id="UP000193200">
    <property type="component" value="Unassembled WGS sequence"/>
</dbReference>
<dbReference type="PANTHER" id="PTHR40572:SF1">
    <property type="entry name" value="PROTEIN BAX"/>
    <property type="match status" value="1"/>
</dbReference>
<organism evidence="3 4">
    <name type="scientific">Oceanibacterium hippocampi</name>
    <dbReference type="NCBI Taxonomy" id="745714"/>
    <lineage>
        <taxon>Bacteria</taxon>
        <taxon>Pseudomonadati</taxon>
        <taxon>Pseudomonadota</taxon>
        <taxon>Alphaproteobacteria</taxon>
        <taxon>Sneathiellales</taxon>
        <taxon>Sneathiellaceae</taxon>
        <taxon>Oceanibacterium</taxon>
    </lineage>
</organism>
<evidence type="ECO:0000256" key="1">
    <source>
        <dbReference type="SAM" id="SignalP"/>
    </source>
</evidence>
<feature type="chain" id="PRO_5012034484" description="Mannosyl-glycoprotein endo-beta-N-acetylglucosamidase-like domain-containing protein" evidence="1">
    <location>
        <begin position="46"/>
        <end position="323"/>
    </location>
</feature>
<gene>
    <name evidence="3" type="ORF">OCH7691_00448</name>
</gene>
<dbReference type="PANTHER" id="PTHR40572">
    <property type="entry name" value="PROTEIN BAX"/>
    <property type="match status" value="1"/>
</dbReference>
<feature type="domain" description="Mannosyl-glycoprotein endo-beta-N-acetylglucosamidase-like" evidence="2">
    <location>
        <begin position="178"/>
        <end position="300"/>
    </location>
</feature>
<protein>
    <recommendedName>
        <fullName evidence="2">Mannosyl-glycoprotein endo-beta-N-acetylglucosamidase-like domain-containing protein</fullName>
    </recommendedName>
</protein>
<proteinExistence type="predicted"/>
<feature type="signal peptide" evidence="1">
    <location>
        <begin position="1"/>
        <end position="45"/>
    </location>
</feature>
<reference evidence="3 4" key="1">
    <citation type="submission" date="2017-03" db="EMBL/GenBank/DDBJ databases">
        <authorList>
            <person name="Afonso C.L."/>
            <person name="Miller P.J."/>
            <person name="Scott M.A."/>
            <person name="Spackman E."/>
            <person name="Goraichik I."/>
            <person name="Dimitrov K.M."/>
            <person name="Suarez D.L."/>
            <person name="Swayne D.E."/>
        </authorList>
    </citation>
    <scope>NUCLEOTIDE SEQUENCE [LARGE SCALE GENOMIC DNA]</scope>
    <source>
        <strain evidence="3 4">CECT 7691</strain>
    </source>
</reference>
<dbReference type="InParanoid" id="A0A1Y5RKD5"/>
<dbReference type="EMBL" id="FWFR01000001">
    <property type="protein sequence ID" value="SLN19573.1"/>
    <property type="molecule type" value="Genomic_DNA"/>
</dbReference>
<dbReference type="InterPro" id="IPR002901">
    <property type="entry name" value="MGlyc_endo_b_GlcNAc-like_dom"/>
</dbReference>
<keyword evidence="4" id="KW-1185">Reference proteome</keyword>
<dbReference type="GO" id="GO:0004040">
    <property type="term" value="F:amidase activity"/>
    <property type="evidence" value="ECO:0007669"/>
    <property type="project" value="InterPro"/>
</dbReference>
<evidence type="ECO:0000259" key="2">
    <source>
        <dbReference type="Pfam" id="PF01832"/>
    </source>
</evidence>
<dbReference type="Pfam" id="PF01832">
    <property type="entry name" value="Glucosaminidase"/>
    <property type="match status" value="1"/>
</dbReference>